<organism evidence="2 3">
    <name type="scientific">Nocardia arthritidis</name>
    <dbReference type="NCBI Taxonomy" id="228602"/>
    <lineage>
        <taxon>Bacteria</taxon>
        <taxon>Bacillati</taxon>
        <taxon>Actinomycetota</taxon>
        <taxon>Actinomycetes</taxon>
        <taxon>Mycobacteriales</taxon>
        <taxon>Nocardiaceae</taxon>
        <taxon>Nocardia</taxon>
    </lineage>
</organism>
<name>A0A6G9YDN8_9NOCA</name>
<dbReference type="RefSeq" id="WP_167474153.1">
    <property type="nucleotide sequence ID" value="NZ_CP046172.1"/>
</dbReference>
<evidence type="ECO:0000313" key="3">
    <source>
        <dbReference type="Proteomes" id="UP000503540"/>
    </source>
</evidence>
<dbReference type="InterPro" id="IPR038332">
    <property type="entry name" value="PPE_sf"/>
</dbReference>
<dbReference type="AlphaFoldDB" id="A0A6G9YDN8"/>
<accession>A0A6G9YDN8</accession>
<dbReference type="Gene3D" id="1.20.1260.20">
    <property type="entry name" value="PPE superfamily"/>
    <property type="match status" value="1"/>
</dbReference>
<protein>
    <recommendedName>
        <fullName evidence="4">WXG100 family type VII secretion target</fullName>
    </recommendedName>
</protein>
<reference evidence="2 3" key="1">
    <citation type="journal article" date="2019" name="ACS Chem. Biol.">
        <title>Identification and Mobilization of a Cryptic Antibiotic Biosynthesis Gene Locus from a Human-Pathogenic Nocardia Isolate.</title>
        <authorList>
            <person name="Herisse M."/>
            <person name="Ishida K."/>
            <person name="Porter J.L."/>
            <person name="Howden B."/>
            <person name="Hertweck C."/>
            <person name="Stinear T.P."/>
            <person name="Pidot S.J."/>
        </authorList>
    </citation>
    <scope>NUCLEOTIDE SEQUENCE [LARGE SCALE GENOMIC DNA]</scope>
    <source>
        <strain evidence="2 3">AUSMDU00012717</strain>
    </source>
</reference>
<feature type="region of interest" description="Disordered" evidence="1">
    <location>
        <begin position="243"/>
        <end position="267"/>
    </location>
</feature>
<evidence type="ECO:0008006" key="4">
    <source>
        <dbReference type="Google" id="ProtNLM"/>
    </source>
</evidence>
<dbReference type="SUPFAM" id="SSF140453">
    <property type="entry name" value="EsxAB dimer-like"/>
    <property type="match status" value="1"/>
</dbReference>
<keyword evidence="3" id="KW-1185">Reference proteome</keyword>
<evidence type="ECO:0000256" key="1">
    <source>
        <dbReference type="SAM" id="MobiDB-lite"/>
    </source>
</evidence>
<gene>
    <name evidence="2" type="ORF">F5544_17180</name>
</gene>
<proteinExistence type="predicted"/>
<feature type="compositionally biased region" description="Basic and acidic residues" evidence="1">
    <location>
        <begin position="243"/>
        <end position="265"/>
    </location>
</feature>
<sequence>MKLTRAQLEAVDPSALHGLATQVGNVHEELTQHAKTHEQIWHDLDDGWRGSAADSASDSLDNHMRRLRANAEGVEQLQTSVTSAAADLSTAKAKVLSTVAQLEANGFKVGNDWSIQDVSGANDTAWSESLQNNSVALRGALDGYEYAEKLAGQKIEAAYKNIQPVAAPAPGYGNPDNWDTKCHITGGLTWGDFTEEQKRNARDIYAVGRCLGMKKEEIQLALMTALLESHMYNIGDKTIAGSEEKADGRNGKKCMGHTEDSDKESGAGIFQQHPFDKNGYWGTADEIMDPVQAATMFYKGRCTPSGVLADGIWTYTRDRGIAIDPSAESQYLYEPKERNPTIKIADGSPKSLPPWAIAQAIQRPAMLELHNGGGPYPSYEANWDNAKALYGKLEEDQAPFVNNSDYCSVRAARVNNILRQNTCV</sequence>
<dbReference type="InterPro" id="IPR036689">
    <property type="entry name" value="ESAT-6-like_sf"/>
</dbReference>
<dbReference type="EMBL" id="CP046172">
    <property type="protein sequence ID" value="QIS11312.1"/>
    <property type="molecule type" value="Genomic_DNA"/>
</dbReference>
<dbReference type="Proteomes" id="UP000503540">
    <property type="component" value="Chromosome"/>
</dbReference>
<dbReference type="KEGG" id="nah:F5544_17180"/>
<evidence type="ECO:0000313" key="2">
    <source>
        <dbReference type="EMBL" id="QIS11312.1"/>
    </source>
</evidence>